<dbReference type="InterPro" id="IPR003661">
    <property type="entry name" value="HisK_dim/P_dom"/>
</dbReference>
<dbReference type="PROSITE" id="PS50109">
    <property type="entry name" value="HIS_KIN"/>
    <property type="match status" value="1"/>
</dbReference>
<dbReference type="InterPro" id="IPR005467">
    <property type="entry name" value="His_kinase_dom"/>
</dbReference>
<dbReference type="Gene3D" id="1.10.287.130">
    <property type="match status" value="1"/>
</dbReference>
<dbReference type="InterPro" id="IPR036097">
    <property type="entry name" value="HisK_dim/P_sf"/>
</dbReference>
<evidence type="ECO:0000256" key="7">
    <source>
        <dbReference type="ARBA" id="ARBA00022777"/>
    </source>
</evidence>
<dbReference type="EMBL" id="CP012199">
    <property type="protein sequence ID" value="AMG76307.1"/>
    <property type="molecule type" value="Genomic_DNA"/>
</dbReference>
<comment type="catalytic activity">
    <reaction evidence="1">
        <text>ATP + protein L-histidine = ADP + protein N-phospho-L-histidine.</text>
        <dbReference type="EC" id="2.7.13.3"/>
    </reaction>
</comment>
<dbReference type="Pfam" id="PF02518">
    <property type="entry name" value="HATPase_c"/>
    <property type="match status" value="1"/>
</dbReference>
<evidence type="ECO:0000256" key="5">
    <source>
        <dbReference type="ARBA" id="ARBA00022679"/>
    </source>
</evidence>
<sequence>MAARRSIFSRIVLAAILLSMVLLAALWALTDQTIRATVAESAHKAVDVDLAGLADIHATSGRAELERRIRDRLAITPSDGGAPHYMLADARGRWIAGDIRTWPRLDPAISESGSIRLGEGTRAHARATRLGPDLQLIVARETRGGAPLRWRVALVFLAGGALFVLLVGTLGKIAAGRLHWRIERINDAFRDPDEERLIAMTADAESDEIDELAGHSAAALARQKRLIEAYRETTDQIAHEIRTPLMHLDGRLTKALAAGPGETVAARLIEARVDIKRLVAMLESLLDIAASKARQGDRHGLKPVDLSEMVTRICELYADSAEESGHDFTWVVEPGVTMDGEETQLGQLVTNLLDNAFKYVPAGGSVRLGLAPGPVLTVEDDGPGVPEAEREKIFRRFHRVAGTRHDIPGSGLGLALARAIAERHDLTIRLMPSDRGARFVVKEGAA</sequence>
<feature type="domain" description="Histidine kinase" evidence="11">
    <location>
        <begin position="236"/>
        <end position="446"/>
    </location>
</feature>
<keyword evidence="4" id="KW-0597">Phosphoprotein</keyword>
<dbReference type="InterPro" id="IPR036890">
    <property type="entry name" value="HATPase_C_sf"/>
</dbReference>
<evidence type="ECO:0000256" key="6">
    <source>
        <dbReference type="ARBA" id="ARBA00022692"/>
    </source>
</evidence>
<dbReference type="EC" id="2.7.13.3" evidence="3"/>
<proteinExistence type="predicted"/>
<evidence type="ECO:0000256" key="4">
    <source>
        <dbReference type="ARBA" id="ARBA00022553"/>
    </source>
</evidence>
<keyword evidence="13" id="KW-1185">Reference proteome</keyword>
<protein>
    <recommendedName>
        <fullName evidence="3">histidine kinase</fullName>
        <ecNumber evidence="3">2.7.13.3</ecNumber>
    </recommendedName>
</protein>
<dbReference type="PRINTS" id="PR00344">
    <property type="entry name" value="BCTRLSENSOR"/>
</dbReference>
<feature type="transmembrane region" description="Helical" evidence="10">
    <location>
        <begin position="150"/>
        <end position="175"/>
    </location>
</feature>
<keyword evidence="7 12" id="KW-0418">Kinase</keyword>
<evidence type="ECO:0000313" key="12">
    <source>
        <dbReference type="EMBL" id="AMG76307.1"/>
    </source>
</evidence>
<dbReference type="Gene3D" id="3.30.565.10">
    <property type="entry name" value="Histidine kinase-like ATPase, C-terminal domain"/>
    <property type="match status" value="1"/>
</dbReference>
<dbReference type="GO" id="GO:0000155">
    <property type="term" value="F:phosphorelay sensor kinase activity"/>
    <property type="evidence" value="ECO:0007669"/>
    <property type="project" value="InterPro"/>
</dbReference>
<reference evidence="12 13" key="1">
    <citation type="journal article" date="2016" name="BMC Genomics">
        <title>Genomic analysis of the nitrate-respiring Sphingopyxis granuli (formerly Sphingomonas macrogoltabida) strain TFA.</title>
        <authorList>
            <person name="Garcia-Romero I."/>
            <person name="Perez-Pulido A.J."/>
            <person name="Gonzalez-Flores Y.E."/>
            <person name="Reyes-Ramirez F."/>
            <person name="Santero E."/>
            <person name="Floriano B."/>
        </authorList>
    </citation>
    <scope>NUCLEOTIDE SEQUENCE [LARGE SCALE GENOMIC DNA]</scope>
    <source>
        <strain evidence="12 13">TFA</strain>
    </source>
</reference>
<evidence type="ECO:0000256" key="1">
    <source>
        <dbReference type="ARBA" id="ARBA00000085"/>
    </source>
</evidence>
<dbReference type="SMART" id="SM00387">
    <property type="entry name" value="HATPase_c"/>
    <property type="match status" value="1"/>
</dbReference>
<evidence type="ECO:0000256" key="3">
    <source>
        <dbReference type="ARBA" id="ARBA00012438"/>
    </source>
</evidence>
<dbReference type="PANTHER" id="PTHR45436">
    <property type="entry name" value="SENSOR HISTIDINE KINASE YKOH"/>
    <property type="match status" value="1"/>
</dbReference>
<dbReference type="PANTHER" id="PTHR45436:SF8">
    <property type="entry name" value="HISTIDINE KINASE"/>
    <property type="match status" value="1"/>
</dbReference>
<dbReference type="CDD" id="cd00082">
    <property type="entry name" value="HisKA"/>
    <property type="match status" value="1"/>
</dbReference>
<name>A0AA86GVQ2_9SPHN</name>
<keyword evidence="8 10" id="KW-1133">Transmembrane helix</keyword>
<dbReference type="KEGG" id="sgi:SGRAN_3977"/>
<evidence type="ECO:0000256" key="8">
    <source>
        <dbReference type="ARBA" id="ARBA00022989"/>
    </source>
</evidence>
<dbReference type="Proteomes" id="UP000058599">
    <property type="component" value="Chromosome"/>
</dbReference>
<dbReference type="InterPro" id="IPR004358">
    <property type="entry name" value="Sig_transdc_His_kin-like_C"/>
</dbReference>
<dbReference type="SUPFAM" id="SSF47384">
    <property type="entry name" value="Homodimeric domain of signal transducing histidine kinase"/>
    <property type="match status" value="1"/>
</dbReference>
<organism evidence="12 13">
    <name type="scientific">Sphingopyxis granuli</name>
    <dbReference type="NCBI Taxonomy" id="267128"/>
    <lineage>
        <taxon>Bacteria</taxon>
        <taxon>Pseudomonadati</taxon>
        <taxon>Pseudomonadota</taxon>
        <taxon>Alphaproteobacteria</taxon>
        <taxon>Sphingomonadales</taxon>
        <taxon>Sphingomonadaceae</taxon>
        <taxon>Sphingopyxis</taxon>
    </lineage>
</organism>
<dbReference type="GO" id="GO:0005886">
    <property type="term" value="C:plasma membrane"/>
    <property type="evidence" value="ECO:0007669"/>
    <property type="project" value="TreeGrafter"/>
</dbReference>
<evidence type="ECO:0000256" key="9">
    <source>
        <dbReference type="ARBA" id="ARBA00023136"/>
    </source>
</evidence>
<comment type="subcellular location">
    <subcellularLocation>
        <location evidence="2">Membrane</location>
    </subcellularLocation>
</comment>
<dbReference type="SUPFAM" id="SSF55874">
    <property type="entry name" value="ATPase domain of HSP90 chaperone/DNA topoisomerase II/histidine kinase"/>
    <property type="match status" value="1"/>
</dbReference>
<evidence type="ECO:0000259" key="11">
    <source>
        <dbReference type="PROSITE" id="PS50109"/>
    </source>
</evidence>
<evidence type="ECO:0000313" key="13">
    <source>
        <dbReference type="Proteomes" id="UP000058599"/>
    </source>
</evidence>
<evidence type="ECO:0000256" key="2">
    <source>
        <dbReference type="ARBA" id="ARBA00004370"/>
    </source>
</evidence>
<keyword evidence="9 10" id="KW-0472">Membrane</keyword>
<accession>A0AA86GVQ2</accession>
<dbReference type="RefSeq" id="WP_311880232.1">
    <property type="nucleotide sequence ID" value="NZ_CP012199.1"/>
</dbReference>
<dbReference type="AlphaFoldDB" id="A0AA86GVQ2"/>
<gene>
    <name evidence="12" type="ORF">SGRAN_3977</name>
</gene>
<keyword evidence="6 10" id="KW-0812">Transmembrane</keyword>
<dbReference type="InterPro" id="IPR003594">
    <property type="entry name" value="HATPase_dom"/>
</dbReference>
<dbReference type="InterPro" id="IPR050428">
    <property type="entry name" value="TCS_sensor_his_kinase"/>
</dbReference>
<keyword evidence="5 12" id="KW-0808">Transferase</keyword>
<evidence type="ECO:0000256" key="10">
    <source>
        <dbReference type="SAM" id="Phobius"/>
    </source>
</evidence>